<feature type="compositionally biased region" description="Polar residues" evidence="7">
    <location>
        <begin position="199"/>
        <end position="211"/>
    </location>
</feature>
<evidence type="ECO:0000313" key="10">
    <source>
        <dbReference type="Proteomes" id="UP000799778"/>
    </source>
</evidence>
<evidence type="ECO:0000259" key="8">
    <source>
        <dbReference type="PROSITE" id="PS50016"/>
    </source>
</evidence>
<dbReference type="Proteomes" id="UP000799778">
    <property type="component" value="Unassembled WGS sequence"/>
</dbReference>
<evidence type="ECO:0000256" key="5">
    <source>
        <dbReference type="ARBA" id="ARBA00023242"/>
    </source>
</evidence>
<evidence type="ECO:0000256" key="2">
    <source>
        <dbReference type="ARBA" id="ARBA00022723"/>
    </source>
</evidence>
<evidence type="ECO:0000313" key="9">
    <source>
        <dbReference type="EMBL" id="KAF2019600.1"/>
    </source>
</evidence>
<evidence type="ECO:0000256" key="4">
    <source>
        <dbReference type="ARBA" id="ARBA00022833"/>
    </source>
</evidence>
<feature type="compositionally biased region" description="Basic residues" evidence="7">
    <location>
        <begin position="163"/>
        <end position="182"/>
    </location>
</feature>
<keyword evidence="2" id="KW-0479">Metal-binding</keyword>
<dbReference type="InterPro" id="IPR019786">
    <property type="entry name" value="Zinc_finger_PHD-type_CS"/>
</dbReference>
<dbReference type="SMART" id="SM00249">
    <property type="entry name" value="PHD"/>
    <property type="match status" value="1"/>
</dbReference>
<dbReference type="InterPro" id="IPR011011">
    <property type="entry name" value="Znf_FYVE_PHD"/>
</dbReference>
<feature type="region of interest" description="Disordered" evidence="7">
    <location>
        <begin position="112"/>
        <end position="233"/>
    </location>
</feature>
<dbReference type="GO" id="GO:0003677">
    <property type="term" value="F:DNA binding"/>
    <property type="evidence" value="ECO:0007669"/>
    <property type="project" value="TreeGrafter"/>
</dbReference>
<evidence type="ECO:0000256" key="6">
    <source>
        <dbReference type="PROSITE-ProRule" id="PRU00146"/>
    </source>
</evidence>
<feature type="region of interest" description="Disordered" evidence="7">
    <location>
        <begin position="1"/>
        <end position="75"/>
    </location>
</feature>
<dbReference type="CDD" id="cd15502">
    <property type="entry name" value="PHD_Phf1p_Phf2p_like"/>
    <property type="match status" value="1"/>
</dbReference>
<gene>
    <name evidence="9" type="ORF">BU24DRAFT_459257</name>
</gene>
<dbReference type="PANTHER" id="PTHR12628">
    <property type="entry name" value="POLYCOMB-LIKE TRANSCRIPTION FACTOR"/>
    <property type="match status" value="1"/>
</dbReference>
<dbReference type="OrthoDB" id="5863171at2759"/>
<dbReference type="PANTHER" id="PTHR12628:SF10">
    <property type="entry name" value="HOMEOBOX DOMAIN-CONTAINING PROTEIN"/>
    <property type="match status" value="1"/>
</dbReference>
<feature type="domain" description="PHD-type" evidence="8">
    <location>
        <begin position="240"/>
        <end position="296"/>
    </location>
</feature>
<keyword evidence="5" id="KW-0539">Nucleus</keyword>
<feature type="compositionally biased region" description="Low complexity" evidence="7">
    <location>
        <begin position="150"/>
        <end position="161"/>
    </location>
</feature>
<feature type="compositionally biased region" description="Low complexity" evidence="7">
    <location>
        <begin position="387"/>
        <end position="415"/>
    </location>
</feature>
<evidence type="ECO:0000256" key="7">
    <source>
        <dbReference type="SAM" id="MobiDB-lite"/>
    </source>
</evidence>
<accession>A0A6A5Y450</accession>
<evidence type="ECO:0000256" key="3">
    <source>
        <dbReference type="ARBA" id="ARBA00022771"/>
    </source>
</evidence>
<dbReference type="GeneID" id="54289107"/>
<dbReference type="GO" id="GO:0008270">
    <property type="term" value="F:zinc ion binding"/>
    <property type="evidence" value="ECO:0007669"/>
    <property type="project" value="UniProtKB-KW"/>
</dbReference>
<proteinExistence type="predicted"/>
<dbReference type="SUPFAM" id="SSF57903">
    <property type="entry name" value="FYVE/PHD zinc finger"/>
    <property type="match status" value="1"/>
</dbReference>
<dbReference type="InterPro" id="IPR019787">
    <property type="entry name" value="Znf_PHD-finger"/>
</dbReference>
<organism evidence="9 10">
    <name type="scientific">Aaosphaeria arxii CBS 175.79</name>
    <dbReference type="NCBI Taxonomy" id="1450172"/>
    <lineage>
        <taxon>Eukaryota</taxon>
        <taxon>Fungi</taxon>
        <taxon>Dikarya</taxon>
        <taxon>Ascomycota</taxon>
        <taxon>Pezizomycotina</taxon>
        <taxon>Dothideomycetes</taxon>
        <taxon>Pleosporomycetidae</taxon>
        <taxon>Pleosporales</taxon>
        <taxon>Pleosporales incertae sedis</taxon>
        <taxon>Aaosphaeria</taxon>
    </lineage>
</organism>
<feature type="region of interest" description="Disordered" evidence="7">
    <location>
        <begin position="387"/>
        <end position="512"/>
    </location>
</feature>
<feature type="compositionally biased region" description="Low complexity" evidence="7">
    <location>
        <begin position="45"/>
        <end position="54"/>
    </location>
</feature>
<dbReference type="PROSITE" id="PS01359">
    <property type="entry name" value="ZF_PHD_1"/>
    <property type="match status" value="1"/>
</dbReference>
<dbReference type="AlphaFoldDB" id="A0A6A5Y450"/>
<dbReference type="Pfam" id="PF00628">
    <property type="entry name" value="PHD"/>
    <property type="match status" value="1"/>
</dbReference>
<sequence length="556" mass="59526">MSASNPPKDGAGAVNRTSKPVEIAPKPSPRLEAAPAPTSAPAPQQPAATDSTAPVAAPAWRTSGPSLPDSMPTFNEYSPATAEILNRLRSNPGASLGTLAFEAKRAEVLQSYVTSDKLPTPPPIANNARRGRGGRIGTPSQLKKDVSASPATAPTPTAVRGSGRGRGRGRGRRGGRGGKRKRSESADDSDNDSDISSSYTPLPTQTKSGRNVNKPVAFVPTLPEPSPAVKRRRSTKTILAAQCKVCHRGTDPGNNRIVFCDVCTTAYHQYCHNPPIENEVVNVLEKEWLCGPCQRSKQNVVEGTEDLVSGEGLSIDEKKAYLSTLSQPQLLSLVLHATIRHPELPIFPSNIETLITKLPKVTNVSSTNAAMTKPDQQAPSVSRYIQQPNTSTTPAANPTQNGLPTPSKPNNNNNSRPPPPSNSQNSTSPDLDPAEAQLLGEIPNQPKSAAPAPKPTIPLPWSGAPKPLPATTVDNAHLFTLPKTPTNEEEDYEEDDDPPAHYPKPGNGLARTMRPESEDLQWLVDDNFEVFSHHHHTPFKIGDDDDVDDEIDVDGM</sequence>
<dbReference type="EMBL" id="ML978067">
    <property type="protein sequence ID" value="KAF2019600.1"/>
    <property type="molecule type" value="Genomic_DNA"/>
</dbReference>
<dbReference type="InterPro" id="IPR013083">
    <property type="entry name" value="Znf_RING/FYVE/PHD"/>
</dbReference>
<comment type="subcellular location">
    <subcellularLocation>
        <location evidence="1">Nucleus</location>
    </subcellularLocation>
</comment>
<dbReference type="GO" id="GO:0003682">
    <property type="term" value="F:chromatin binding"/>
    <property type="evidence" value="ECO:0007669"/>
    <property type="project" value="TreeGrafter"/>
</dbReference>
<dbReference type="GO" id="GO:0005634">
    <property type="term" value="C:nucleus"/>
    <property type="evidence" value="ECO:0007669"/>
    <property type="project" value="UniProtKB-SubCell"/>
</dbReference>
<name>A0A6A5Y450_9PLEO</name>
<keyword evidence="10" id="KW-1185">Reference proteome</keyword>
<dbReference type="RefSeq" id="XP_033387939.1">
    <property type="nucleotide sequence ID" value="XM_033531710.1"/>
</dbReference>
<evidence type="ECO:0000256" key="1">
    <source>
        <dbReference type="ARBA" id="ARBA00004123"/>
    </source>
</evidence>
<protein>
    <recommendedName>
        <fullName evidence="8">PHD-type domain-containing protein</fullName>
    </recommendedName>
</protein>
<reference evidence="9" key="1">
    <citation type="journal article" date="2020" name="Stud. Mycol.">
        <title>101 Dothideomycetes genomes: a test case for predicting lifestyles and emergence of pathogens.</title>
        <authorList>
            <person name="Haridas S."/>
            <person name="Albert R."/>
            <person name="Binder M."/>
            <person name="Bloem J."/>
            <person name="Labutti K."/>
            <person name="Salamov A."/>
            <person name="Andreopoulos B."/>
            <person name="Baker S."/>
            <person name="Barry K."/>
            <person name="Bills G."/>
            <person name="Bluhm B."/>
            <person name="Cannon C."/>
            <person name="Castanera R."/>
            <person name="Culley D."/>
            <person name="Daum C."/>
            <person name="Ezra D."/>
            <person name="Gonzalez J."/>
            <person name="Henrissat B."/>
            <person name="Kuo A."/>
            <person name="Liang C."/>
            <person name="Lipzen A."/>
            <person name="Lutzoni F."/>
            <person name="Magnuson J."/>
            <person name="Mondo S."/>
            <person name="Nolan M."/>
            <person name="Ohm R."/>
            <person name="Pangilinan J."/>
            <person name="Park H.-J."/>
            <person name="Ramirez L."/>
            <person name="Alfaro M."/>
            <person name="Sun H."/>
            <person name="Tritt A."/>
            <person name="Yoshinaga Y."/>
            <person name="Zwiers L.-H."/>
            <person name="Turgeon B."/>
            <person name="Goodwin S."/>
            <person name="Spatafora J."/>
            <person name="Crous P."/>
            <person name="Grigoriev I."/>
        </authorList>
    </citation>
    <scope>NUCLEOTIDE SEQUENCE</scope>
    <source>
        <strain evidence="9">CBS 175.79</strain>
    </source>
</reference>
<feature type="compositionally biased region" description="Acidic residues" evidence="7">
    <location>
        <begin position="487"/>
        <end position="497"/>
    </location>
</feature>
<dbReference type="InterPro" id="IPR001965">
    <property type="entry name" value="Znf_PHD"/>
</dbReference>
<keyword evidence="4" id="KW-0862">Zinc</keyword>
<dbReference type="PROSITE" id="PS50016">
    <property type="entry name" value="ZF_PHD_2"/>
    <property type="match status" value="1"/>
</dbReference>
<dbReference type="GO" id="GO:0045814">
    <property type="term" value="P:negative regulation of gene expression, epigenetic"/>
    <property type="evidence" value="ECO:0007669"/>
    <property type="project" value="TreeGrafter"/>
</dbReference>
<dbReference type="Gene3D" id="3.30.40.10">
    <property type="entry name" value="Zinc/RING finger domain, C3HC4 (zinc finger)"/>
    <property type="match status" value="1"/>
</dbReference>
<keyword evidence="3 6" id="KW-0863">Zinc-finger</keyword>